<sequence>MSQPMPFPRPRARAEDTFAPGRPDTPGNLPKRVPGAALYGVPGARNAGPMEQPRLDWRPYPPHRSPGPRRAPDAERSPGPEDAPGSEGASGSPRGPWARLVAALRLRLRRR</sequence>
<feature type="region of interest" description="Disordered" evidence="1">
    <location>
        <begin position="1"/>
        <end position="98"/>
    </location>
</feature>
<feature type="compositionally biased region" description="Basic and acidic residues" evidence="1">
    <location>
        <begin position="70"/>
        <end position="79"/>
    </location>
</feature>
<protein>
    <submittedName>
        <fullName evidence="2">Uncharacterized protein</fullName>
    </submittedName>
</protein>
<comment type="caution">
    <text evidence="2">The sequence shown here is derived from an EMBL/GenBank/DDBJ whole genome shotgun (WGS) entry which is preliminary data.</text>
</comment>
<dbReference type="RefSeq" id="WP_345732644.1">
    <property type="nucleotide sequence ID" value="NZ_BAAAYN010000051.1"/>
</dbReference>
<evidence type="ECO:0000313" key="2">
    <source>
        <dbReference type="EMBL" id="GAA3395949.1"/>
    </source>
</evidence>
<name>A0ABP6T8L5_9ACTN</name>
<proteinExistence type="predicted"/>
<gene>
    <name evidence="2" type="ORF">GCM10020369_70840</name>
</gene>
<dbReference type="EMBL" id="BAAAYN010000051">
    <property type="protein sequence ID" value="GAA3395949.1"/>
    <property type="molecule type" value="Genomic_DNA"/>
</dbReference>
<evidence type="ECO:0000313" key="3">
    <source>
        <dbReference type="Proteomes" id="UP001501676"/>
    </source>
</evidence>
<accession>A0ABP6T8L5</accession>
<evidence type="ECO:0000256" key="1">
    <source>
        <dbReference type="SAM" id="MobiDB-lite"/>
    </source>
</evidence>
<keyword evidence="3" id="KW-1185">Reference proteome</keyword>
<reference evidence="3" key="1">
    <citation type="journal article" date="2019" name="Int. J. Syst. Evol. Microbiol.">
        <title>The Global Catalogue of Microorganisms (GCM) 10K type strain sequencing project: providing services to taxonomists for standard genome sequencing and annotation.</title>
        <authorList>
            <consortium name="The Broad Institute Genomics Platform"/>
            <consortium name="The Broad Institute Genome Sequencing Center for Infectious Disease"/>
            <person name="Wu L."/>
            <person name="Ma J."/>
        </authorList>
    </citation>
    <scope>NUCLEOTIDE SEQUENCE [LARGE SCALE GENOMIC DNA]</scope>
    <source>
        <strain evidence="3">JCM 9458</strain>
    </source>
</reference>
<organism evidence="2 3">
    <name type="scientific">Cryptosporangium minutisporangium</name>
    <dbReference type="NCBI Taxonomy" id="113569"/>
    <lineage>
        <taxon>Bacteria</taxon>
        <taxon>Bacillati</taxon>
        <taxon>Actinomycetota</taxon>
        <taxon>Actinomycetes</taxon>
        <taxon>Cryptosporangiales</taxon>
        <taxon>Cryptosporangiaceae</taxon>
        <taxon>Cryptosporangium</taxon>
    </lineage>
</organism>
<dbReference type="Proteomes" id="UP001501676">
    <property type="component" value="Unassembled WGS sequence"/>
</dbReference>